<dbReference type="GO" id="GO:0016616">
    <property type="term" value="F:oxidoreductase activity, acting on the CH-OH group of donors, NAD or NADP as acceptor"/>
    <property type="evidence" value="ECO:0007669"/>
    <property type="project" value="UniProtKB-ARBA"/>
</dbReference>
<dbReference type="STRING" id="1208324.P73_3700"/>
<dbReference type="PROSITE" id="PS00671">
    <property type="entry name" value="D_2_HYDROXYACID_DH_3"/>
    <property type="match status" value="1"/>
</dbReference>
<dbReference type="Pfam" id="PF02826">
    <property type="entry name" value="2-Hacid_dh_C"/>
    <property type="match status" value="1"/>
</dbReference>
<dbReference type="HOGENOM" id="CLU_019796_1_0_5"/>
<keyword evidence="2" id="KW-0520">NAD</keyword>
<keyword evidence="5" id="KW-1185">Reference proteome</keyword>
<dbReference type="PANTHER" id="PTHR43333">
    <property type="entry name" value="2-HACID_DH_C DOMAIN-CONTAINING PROTEIN"/>
    <property type="match status" value="1"/>
</dbReference>
<dbReference type="EMBL" id="CP004393">
    <property type="protein sequence ID" value="AJE48415.1"/>
    <property type="molecule type" value="Genomic_DNA"/>
</dbReference>
<keyword evidence="1" id="KW-0560">Oxidoreductase</keyword>
<evidence type="ECO:0000259" key="3">
    <source>
        <dbReference type="Pfam" id="PF02826"/>
    </source>
</evidence>
<evidence type="ECO:0000256" key="2">
    <source>
        <dbReference type="ARBA" id="ARBA00023027"/>
    </source>
</evidence>
<dbReference type="PANTHER" id="PTHR43333:SF1">
    <property type="entry name" value="D-ISOMER SPECIFIC 2-HYDROXYACID DEHYDROGENASE NAD-BINDING DOMAIN-CONTAINING PROTEIN"/>
    <property type="match status" value="1"/>
</dbReference>
<dbReference type="SUPFAM" id="SSF51735">
    <property type="entry name" value="NAD(P)-binding Rossmann-fold domains"/>
    <property type="match status" value="1"/>
</dbReference>
<accession>A0A0B5E4Y4</accession>
<dbReference type="Gene3D" id="3.40.50.720">
    <property type="entry name" value="NAD(P)-binding Rossmann-like Domain"/>
    <property type="match status" value="2"/>
</dbReference>
<dbReference type="OrthoDB" id="9787219at2"/>
<sequence>MSPTVLFSAPDRLWPAYATALPAALARAGIAGARLTREAAPDTVDYIVYAPNDALRDFTPFTRTKAVLSLWAGVEKIAADPTLTQPLCRMVEPGLALGMRDYVVGHVMRYHLGTDRYVAGPRDTWERVVPPLARDRKVTVLGLGELGATCAAALAGLGFRVTGWSRRPKDLPGIACLAGPDALSAALGAAEILVLLLPDTSPTRSILNADRLAALPQGACLVNPGRGTLVDDDALLAALDSGHVAHATLDVFRTEPLPPGHRYWSHPRVTVTPHVAADTRPDTASDVIAENIRRGEAGEPFLHLVDRAAGY</sequence>
<organism evidence="4 5">
    <name type="scientific">Celeribacter indicus</name>
    <dbReference type="NCBI Taxonomy" id="1208324"/>
    <lineage>
        <taxon>Bacteria</taxon>
        <taxon>Pseudomonadati</taxon>
        <taxon>Pseudomonadota</taxon>
        <taxon>Alphaproteobacteria</taxon>
        <taxon>Rhodobacterales</taxon>
        <taxon>Roseobacteraceae</taxon>
        <taxon>Celeribacter</taxon>
    </lineage>
</organism>
<dbReference type="RefSeq" id="WP_043870751.1">
    <property type="nucleotide sequence ID" value="NZ_CP004393.1"/>
</dbReference>
<dbReference type="InterPro" id="IPR036291">
    <property type="entry name" value="NAD(P)-bd_dom_sf"/>
</dbReference>
<dbReference type="InterPro" id="IPR006140">
    <property type="entry name" value="D-isomer_DH_NAD-bd"/>
</dbReference>
<proteinExistence type="predicted"/>
<evidence type="ECO:0000313" key="5">
    <source>
        <dbReference type="Proteomes" id="UP000031521"/>
    </source>
</evidence>
<dbReference type="GO" id="GO:0051287">
    <property type="term" value="F:NAD binding"/>
    <property type="evidence" value="ECO:0007669"/>
    <property type="project" value="InterPro"/>
</dbReference>
<dbReference type="InterPro" id="IPR029753">
    <property type="entry name" value="D-isomer_DH_CS"/>
</dbReference>
<reference evidence="4 5" key="1">
    <citation type="journal article" date="2014" name="Int. J. Syst. Evol. Microbiol.">
        <title>Celeribacter indicus sp. nov., a polycyclic aromatic hydrocarbon-degrading bacterium from deep-sea sediment and reclassification of Huaishuia halophila as Celeribacter halophilus comb. nov.</title>
        <authorList>
            <person name="Lai Q."/>
            <person name="Cao J."/>
            <person name="Yuan J."/>
            <person name="Li F."/>
            <person name="Shao Z."/>
        </authorList>
    </citation>
    <scope>NUCLEOTIDE SEQUENCE [LARGE SCALE GENOMIC DNA]</scope>
    <source>
        <strain evidence="4">P73</strain>
    </source>
</reference>
<dbReference type="KEGG" id="cid:P73_3700"/>
<name>A0A0B5E4Y4_9RHOB</name>
<dbReference type="CDD" id="cd12164">
    <property type="entry name" value="GDH_like_2"/>
    <property type="match status" value="1"/>
</dbReference>
<dbReference type="AlphaFoldDB" id="A0A0B5E4Y4"/>
<evidence type="ECO:0000313" key="4">
    <source>
        <dbReference type="EMBL" id="AJE48415.1"/>
    </source>
</evidence>
<evidence type="ECO:0000256" key="1">
    <source>
        <dbReference type="ARBA" id="ARBA00023002"/>
    </source>
</evidence>
<feature type="domain" description="D-isomer specific 2-hydroxyacid dehydrogenase NAD-binding" evidence="3">
    <location>
        <begin position="125"/>
        <end position="276"/>
    </location>
</feature>
<dbReference type="Proteomes" id="UP000031521">
    <property type="component" value="Chromosome"/>
</dbReference>
<protein>
    <submittedName>
        <fullName evidence="4">D-isomer specific 2-hydroxyacid dehydrogenase</fullName>
    </submittedName>
</protein>
<gene>
    <name evidence="4" type="ORF">P73_3700</name>
</gene>